<comment type="similarity">
    <text evidence="6">Belongs to the MEF2 family.</text>
</comment>
<gene>
    <name evidence="9" type="ORF">G6F51_002203</name>
</gene>
<name>A0A9P6YL48_RHIOR</name>
<dbReference type="InterPro" id="IPR002100">
    <property type="entry name" value="TF_MADSbox"/>
</dbReference>
<dbReference type="EMBL" id="JAANIT010000184">
    <property type="protein sequence ID" value="KAG1550847.1"/>
    <property type="molecule type" value="Genomic_DNA"/>
</dbReference>
<evidence type="ECO:0000256" key="1">
    <source>
        <dbReference type="ARBA" id="ARBA00004123"/>
    </source>
</evidence>
<evidence type="ECO:0000256" key="5">
    <source>
        <dbReference type="ARBA" id="ARBA00023242"/>
    </source>
</evidence>
<evidence type="ECO:0000256" key="6">
    <source>
        <dbReference type="ARBA" id="ARBA00025805"/>
    </source>
</evidence>
<keyword evidence="2" id="KW-0805">Transcription regulation</keyword>
<dbReference type="GO" id="GO:0046983">
    <property type="term" value="F:protein dimerization activity"/>
    <property type="evidence" value="ECO:0007669"/>
    <property type="project" value="InterPro"/>
</dbReference>
<dbReference type="SUPFAM" id="SSF55455">
    <property type="entry name" value="SRF-like"/>
    <property type="match status" value="1"/>
</dbReference>
<evidence type="ECO:0000256" key="7">
    <source>
        <dbReference type="SAM" id="MobiDB-lite"/>
    </source>
</evidence>
<proteinExistence type="inferred from homology"/>
<dbReference type="InterPro" id="IPR036879">
    <property type="entry name" value="TF_MADSbox_sf"/>
</dbReference>
<dbReference type="GO" id="GO:0005634">
    <property type="term" value="C:nucleus"/>
    <property type="evidence" value="ECO:0007669"/>
    <property type="project" value="UniProtKB-SubCell"/>
</dbReference>
<dbReference type="GO" id="GO:0030154">
    <property type="term" value="P:cell differentiation"/>
    <property type="evidence" value="ECO:0007669"/>
    <property type="project" value="TreeGrafter"/>
</dbReference>
<comment type="caution">
    <text evidence="9">The sequence shown here is derived from an EMBL/GenBank/DDBJ whole genome shotgun (WGS) entry which is preliminary data.</text>
</comment>
<keyword evidence="5" id="KW-0539">Nucleus</keyword>
<dbReference type="PROSITE" id="PS50066">
    <property type="entry name" value="MADS_BOX_2"/>
    <property type="match status" value="1"/>
</dbReference>
<evidence type="ECO:0000256" key="3">
    <source>
        <dbReference type="ARBA" id="ARBA00023125"/>
    </source>
</evidence>
<organism evidence="9 10">
    <name type="scientific">Rhizopus oryzae</name>
    <name type="common">Mucormycosis agent</name>
    <name type="synonym">Rhizopus arrhizus var. delemar</name>
    <dbReference type="NCBI Taxonomy" id="64495"/>
    <lineage>
        <taxon>Eukaryota</taxon>
        <taxon>Fungi</taxon>
        <taxon>Fungi incertae sedis</taxon>
        <taxon>Mucoromycota</taxon>
        <taxon>Mucoromycotina</taxon>
        <taxon>Mucoromycetes</taxon>
        <taxon>Mucorales</taxon>
        <taxon>Mucorineae</taxon>
        <taxon>Rhizopodaceae</taxon>
        <taxon>Rhizopus</taxon>
    </lineage>
</organism>
<dbReference type="Proteomes" id="UP000717996">
    <property type="component" value="Unassembled WGS sequence"/>
</dbReference>
<dbReference type="CDD" id="cd00265">
    <property type="entry name" value="MADS_MEF2_like"/>
    <property type="match status" value="1"/>
</dbReference>
<keyword evidence="4" id="KW-0804">Transcription</keyword>
<keyword evidence="3" id="KW-0238">DNA-binding</keyword>
<evidence type="ECO:0000313" key="9">
    <source>
        <dbReference type="EMBL" id="KAG1550847.1"/>
    </source>
</evidence>
<evidence type="ECO:0000256" key="4">
    <source>
        <dbReference type="ARBA" id="ARBA00023163"/>
    </source>
</evidence>
<dbReference type="OrthoDB" id="1898716at2759"/>
<comment type="subcellular location">
    <subcellularLocation>
        <location evidence="1">Nucleus</location>
    </subcellularLocation>
</comment>
<dbReference type="PANTHER" id="PTHR11945:SF534">
    <property type="entry name" value="MYOCYTE-SPECIFIC ENHANCER FACTOR 2"/>
    <property type="match status" value="1"/>
</dbReference>
<dbReference type="GO" id="GO:0045944">
    <property type="term" value="P:positive regulation of transcription by RNA polymerase II"/>
    <property type="evidence" value="ECO:0007669"/>
    <property type="project" value="InterPro"/>
</dbReference>
<dbReference type="SMART" id="SM00432">
    <property type="entry name" value="MADS"/>
    <property type="match status" value="1"/>
</dbReference>
<dbReference type="PRINTS" id="PR00404">
    <property type="entry name" value="MADSDOMAIN"/>
</dbReference>
<evidence type="ECO:0000259" key="8">
    <source>
        <dbReference type="PROSITE" id="PS50066"/>
    </source>
</evidence>
<evidence type="ECO:0000256" key="2">
    <source>
        <dbReference type="ARBA" id="ARBA00023015"/>
    </source>
</evidence>
<protein>
    <recommendedName>
        <fullName evidence="8">MADS-box domain-containing protein</fullName>
    </recommendedName>
</protein>
<sequence length="313" mass="36221">MGRRKIRIEPIKDDRNRQVTFLKRKQGLMKKAYELSVLCNCEVALIIFNNQNNKLIQYASTDIDNVLIRYTKYDEPHESKVNDDFKENEEDEDISIHEKEASRNMLSPVQTEDSLELSNEIKPFKQKISRNGLHGEIYTTPTILHQPQLVSSLLQYTYPSPPPPAQHIYEESFASNEHQRYAPSELYNIATYNEKRPQLRVHIPSETSQSLDLSKEKQTLSIVNKNSSNSQFAQNLPSPSRFYPEFYKQGELPSPLTFSTTPVASNTFNWPINAKEYRPSPLSNHNLADKRQQPMYSESSSKRQRLGVHNAFV</sequence>
<feature type="domain" description="MADS-box" evidence="8">
    <location>
        <begin position="1"/>
        <end position="52"/>
    </location>
</feature>
<dbReference type="PANTHER" id="PTHR11945">
    <property type="entry name" value="MADS BOX PROTEIN"/>
    <property type="match status" value="1"/>
</dbReference>
<dbReference type="AlphaFoldDB" id="A0A9P6YL48"/>
<dbReference type="Pfam" id="PF00319">
    <property type="entry name" value="SRF-TF"/>
    <property type="match status" value="1"/>
</dbReference>
<dbReference type="InterPro" id="IPR033896">
    <property type="entry name" value="MEF2-like_N"/>
</dbReference>
<dbReference type="GO" id="GO:0000978">
    <property type="term" value="F:RNA polymerase II cis-regulatory region sequence-specific DNA binding"/>
    <property type="evidence" value="ECO:0007669"/>
    <property type="project" value="TreeGrafter"/>
</dbReference>
<reference evidence="9" key="1">
    <citation type="journal article" date="2020" name="Microb. Genom.">
        <title>Genetic diversity of clinical and environmental Mucorales isolates obtained from an investigation of mucormycosis cases among solid organ transplant recipients.</title>
        <authorList>
            <person name="Nguyen M.H."/>
            <person name="Kaul D."/>
            <person name="Muto C."/>
            <person name="Cheng S.J."/>
            <person name="Richter R.A."/>
            <person name="Bruno V.M."/>
            <person name="Liu G."/>
            <person name="Beyhan S."/>
            <person name="Sundermann A.J."/>
            <person name="Mounaud S."/>
            <person name="Pasculle A.W."/>
            <person name="Nierman W.C."/>
            <person name="Driscoll E."/>
            <person name="Cumbie R."/>
            <person name="Clancy C.J."/>
            <person name="Dupont C.L."/>
        </authorList>
    </citation>
    <scope>NUCLEOTIDE SEQUENCE</scope>
    <source>
        <strain evidence="9">GL16</strain>
    </source>
</reference>
<evidence type="ECO:0000313" key="10">
    <source>
        <dbReference type="Proteomes" id="UP000717996"/>
    </source>
</evidence>
<dbReference type="Gene3D" id="3.40.1810.10">
    <property type="entry name" value="Transcription factor, MADS-box"/>
    <property type="match status" value="1"/>
</dbReference>
<feature type="region of interest" description="Disordered" evidence="7">
    <location>
        <begin position="280"/>
        <end position="313"/>
    </location>
</feature>
<dbReference type="GO" id="GO:0000981">
    <property type="term" value="F:DNA-binding transcription factor activity, RNA polymerase II-specific"/>
    <property type="evidence" value="ECO:0007669"/>
    <property type="project" value="TreeGrafter"/>
</dbReference>
<accession>A0A9P6YL48</accession>